<dbReference type="RefSeq" id="WP_080920455.1">
    <property type="nucleotide sequence ID" value="NZ_MDET01000023.1"/>
</dbReference>
<keyword evidence="2" id="KW-1185">Reference proteome</keyword>
<accession>A0A1V8RP03</accession>
<dbReference type="Proteomes" id="UP000191905">
    <property type="component" value="Unassembled WGS sequence"/>
</dbReference>
<dbReference type="STRING" id="1873176.BFN67_04700"/>
<evidence type="ECO:0008006" key="3">
    <source>
        <dbReference type="Google" id="ProtNLM"/>
    </source>
</evidence>
<gene>
    <name evidence="1" type="ORF">BFN67_04700</name>
</gene>
<comment type="caution">
    <text evidence="1">The sequence shown here is derived from an EMBL/GenBank/DDBJ whole genome shotgun (WGS) entry which is preliminary data.</text>
</comment>
<evidence type="ECO:0000313" key="1">
    <source>
        <dbReference type="EMBL" id="OQM74917.1"/>
    </source>
</evidence>
<dbReference type="EMBL" id="MDET01000023">
    <property type="protein sequence ID" value="OQM74917.1"/>
    <property type="molecule type" value="Genomic_DNA"/>
</dbReference>
<name>A0A1V8RP03_9HYPH</name>
<dbReference type="OrthoDB" id="9766061at2"/>
<dbReference type="AlphaFoldDB" id="A0A1V8RP03"/>
<reference evidence="1 2" key="1">
    <citation type="journal article" date="2016" name="Int. J. Syst. Evol. Microbiol.">
        <title>Pseudaminobacter manganicus sp. nov., isolated from sludge of a manganese mine.</title>
        <authorList>
            <person name="Li J."/>
            <person name="Huang J."/>
            <person name="Liao S."/>
            <person name="Wang G."/>
        </authorList>
    </citation>
    <scope>NUCLEOTIDE SEQUENCE [LARGE SCALE GENOMIC DNA]</scope>
    <source>
        <strain evidence="1 2">JH-7</strain>
    </source>
</reference>
<sequence length="399" mass="44285">MTAHARLSPSACDRWSDCTASVAEIEKLRAEGRIPERDSSQFAAEGTVAHEVREMCLQFGLEPYHFVGETISADGFTFVVDDDMSRHLQTGIDWVREHTSSPSVEIKVDLSPWLPGQFGTCDTGFIAGDLCTISDLKFGAGEPVDAVGNKQLRLYALGYWHFKGRPAVKSVLMNIDQPRAGGMKFWEISLEELIEFGEKMKLVYADIAAGRVKFAPGTKACRWCPVKDQPEGCAARNKWLLDMIVDEFDDLEGDEPKLLDASTITPERRWHIVKHAAEIRAWLAKLHEDSLQAALDGNPDPGSKAVEGDLGNRYFVDTKKAEALLVEALGDEAYKPREIIGITDIEKKVKPGRRKQGHPETWEELLKLVDRPPGKPKLVPADHAKPALTPLADAFDDLD</sequence>
<evidence type="ECO:0000313" key="2">
    <source>
        <dbReference type="Proteomes" id="UP000191905"/>
    </source>
</evidence>
<organism evidence="1 2">
    <name type="scientific">Manganibacter manganicus</name>
    <dbReference type="NCBI Taxonomy" id="1873176"/>
    <lineage>
        <taxon>Bacteria</taxon>
        <taxon>Pseudomonadati</taxon>
        <taxon>Pseudomonadota</taxon>
        <taxon>Alphaproteobacteria</taxon>
        <taxon>Hyphomicrobiales</taxon>
        <taxon>Phyllobacteriaceae</taxon>
        <taxon>Manganibacter</taxon>
    </lineage>
</organism>
<dbReference type="InterPro" id="IPR021229">
    <property type="entry name" value="DUF2800"/>
</dbReference>
<proteinExistence type="predicted"/>
<protein>
    <recommendedName>
        <fullName evidence="3">DUF2800 domain-containing protein</fullName>
    </recommendedName>
</protein>
<dbReference type="Pfam" id="PF10926">
    <property type="entry name" value="DUF2800"/>
    <property type="match status" value="1"/>
</dbReference>